<dbReference type="EMBL" id="AM488269">
    <property type="protein sequence ID" value="CAN81992.1"/>
    <property type="molecule type" value="Genomic_DNA"/>
</dbReference>
<protein>
    <submittedName>
        <fullName evidence="1">Uncharacterized protein</fullName>
    </submittedName>
</protein>
<sequence length="231" mass="26386">MGYIYVWEHFGGGRHIDVDWSLTFEDLWCMYGGDDHLAWKCPFSSEECRRLRTVGGSLFVVPVLVQCLGLSWRKVDSYHRVAVNGFTVGFGWSAYHFYGFDLGATQTLPTISHDQATGIPPIVTPVTIIEDSCSHMDRLEQGIRQMRDPDETIYWDDTDDMPVAILLVGFKMPEIKRYTGVGCPRIHLKLYNIVMRALGLDEAQLLTLFPLSLSDTTQRWYASLESSHRRT</sequence>
<gene>
    <name evidence="1" type="ORF">VITISV_033558</name>
</gene>
<name>A5CAJ9_VITVI</name>
<proteinExistence type="predicted"/>
<dbReference type="AlphaFoldDB" id="A5CAJ9"/>
<evidence type="ECO:0000313" key="1">
    <source>
        <dbReference type="EMBL" id="CAN81992.1"/>
    </source>
</evidence>
<accession>A5CAJ9</accession>
<reference evidence="1" key="1">
    <citation type="journal article" date="2007" name="PLoS ONE">
        <title>The first genome sequence of an elite grapevine cultivar (Pinot noir Vitis vinifera L.): coping with a highly heterozygous genome.</title>
        <authorList>
            <person name="Velasco R."/>
            <person name="Zharkikh A."/>
            <person name="Troggio M."/>
            <person name="Cartwright D.A."/>
            <person name="Cestaro A."/>
            <person name="Pruss D."/>
            <person name="Pindo M."/>
            <person name="FitzGerald L.M."/>
            <person name="Vezzulli S."/>
            <person name="Reid J."/>
            <person name="Malacarne G."/>
            <person name="Iliev D."/>
            <person name="Coppola G."/>
            <person name="Wardell B."/>
            <person name="Micheletti D."/>
            <person name="Macalma T."/>
            <person name="Facci M."/>
            <person name="Mitchell J.T."/>
            <person name="Perazzolli M."/>
            <person name="Eldredge G."/>
            <person name="Gatto P."/>
            <person name="Oyzerski R."/>
            <person name="Moretto M."/>
            <person name="Gutin N."/>
            <person name="Stefanini M."/>
            <person name="Chen Y."/>
            <person name="Segala C."/>
            <person name="Davenport C."/>
            <person name="Dematte L."/>
            <person name="Mraz A."/>
            <person name="Battilana J."/>
            <person name="Stormo K."/>
            <person name="Costa F."/>
            <person name="Tao Q."/>
            <person name="Si-Ammour A."/>
            <person name="Harkins T."/>
            <person name="Lackey A."/>
            <person name="Perbost C."/>
            <person name="Taillon B."/>
            <person name="Stella A."/>
            <person name="Solovyev V."/>
            <person name="Fawcett J.A."/>
            <person name="Sterck L."/>
            <person name="Vandepoele K."/>
            <person name="Grando S.M."/>
            <person name="Toppo S."/>
            <person name="Moser C."/>
            <person name="Lanchbury J."/>
            <person name="Bogden R."/>
            <person name="Skolnick M."/>
            <person name="Sgaramella V."/>
            <person name="Bhatnagar S.K."/>
            <person name="Fontana P."/>
            <person name="Gutin A."/>
            <person name="Van de Peer Y."/>
            <person name="Salamini F."/>
            <person name="Viola R."/>
        </authorList>
    </citation>
    <scope>NUCLEOTIDE SEQUENCE</scope>
</reference>
<organism evidence="1">
    <name type="scientific">Vitis vinifera</name>
    <name type="common">Grape</name>
    <dbReference type="NCBI Taxonomy" id="29760"/>
    <lineage>
        <taxon>Eukaryota</taxon>
        <taxon>Viridiplantae</taxon>
        <taxon>Streptophyta</taxon>
        <taxon>Embryophyta</taxon>
        <taxon>Tracheophyta</taxon>
        <taxon>Spermatophyta</taxon>
        <taxon>Magnoliopsida</taxon>
        <taxon>eudicotyledons</taxon>
        <taxon>Gunneridae</taxon>
        <taxon>Pentapetalae</taxon>
        <taxon>rosids</taxon>
        <taxon>Vitales</taxon>
        <taxon>Vitaceae</taxon>
        <taxon>Viteae</taxon>
        <taxon>Vitis</taxon>
    </lineage>
</organism>